<dbReference type="CDD" id="cd00028">
    <property type="entry name" value="B_lectin"/>
    <property type="match status" value="1"/>
</dbReference>
<dbReference type="SUPFAM" id="SSF51110">
    <property type="entry name" value="alpha-D-mannose-specific plant lectins"/>
    <property type="match status" value="1"/>
</dbReference>
<feature type="domain" description="Bulb-type lectin" evidence="2">
    <location>
        <begin position="30"/>
        <end position="147"/>
    </location>
</feature>
<organism evidence="3 4">
    <name type="scientific">Thalictrum thalictroides</name>
    <name type="common">Rue-anemone</name>
    <name type="synonym">Anemone thalictroides</name>
    <dbReference type="NCBI Taxonomy" id="46969"/>
    <lineage>
        <taxon>Eukaryota</taxon>
        <taxon>Viridiplantae</taxon>
        <taxon>Streptophyta</taxon>
        <taxon>Embryophyta</taxon>
        <taxon>Tracheophyta</taxon>
        <taxon>Spermatophyta</taxon>
        <taxon>Magnoliopsida</taxon>
        <taxon>Ranunculales</taxon>
        <taxon>Ranunculaceae</taxon>
        <taxon>Thalictroideae</taxon>
        <taxon>Thalictrum</taxon>
    </lineage>
</organism>
<reference evidence="3 4" key="1">
    <citation type="submission" date="2020-06" db="EMBL/GenBank/DDBJ databases">
        <title>Transcriptomic and genomic resources for Thalictrum thalictroides and T. hernandezii: Facilitating candidate gene discovery in an emerging model plant lineage.</title>
        <authorList>
            <person name="Arias T."/>
            <person name="Riano-Pachon D.M."/>
            <person name="Di Stilio V.S."/>
        </authorList>
    </citation>
    <scope>NUCLEOTIDE SEQUENCE [LARGE SCALE GENOMIC DNA]</scope>
    <source>
        <strain evidence="4">cv. WT478/WT964</strain>
        <tissue evidence="3">Leaves</tissue>
    </source>
</reference>
<dbReference type="GO" id="GO:0030246">
    <property type="term" value="F:carbohydrate binding"/>
    <property type="evidence" value="ECO:0007669"/>
    <property type="project" value="UniProtKB-KW"/>
</dbReference>
<dbReference type="EMBL" id="JABWDY010043146">
    <property type="protein sequence ID" value="KAF5176151.1"/>
    <property type="molecule type" value="Genomic_DNA"/>
</dbReference>
<dbReference type="AlphaFoldDB" id="A0A7J6UUM9"/>
<dbReference type="PANTHER" id="PTHR32444">
    <property type="entry name" value="BULB-TYPE LECTIN DOMAIN-CONTAINING PROTEIN"/>
    <property type="match status" value="1"/>
</dbReference>
<dbReference type="InterPro" id="IPR036426">
    <property type="entry name" value="Bulb-type_lectin_dom_sf"/>
</dbReference>
<accession>A0A7J6UUM9</accession>
<dbReference type="PANTHER" id="PTHR32444:SF247">
    <property type="entry name" value="OS01G0958200 PROTEIN"/>
    <property type="match status" value="1"/>
</dbReference>
<dbReference type="GO" id="GO:0016301">
    <property type="term" value="F:kinase activity"/>
    <property type="evidence" value="ECO:0007669"/>
    <property type="project" value="UniProtKB-KW"/>
</dbReference>
<dbReference type="Pfam" id="PF01453">
    <property type="entry name" value="B_lectin"/>
    <property type="match status" value="1"/>
</dbReference>
<feature type="chain" id="PRO_5029858730" evidence="1">
    <location>
        <begin position="30"/>
        <end position="147"/>
    </location>
</feature>
<evidence type="ECO:0000313" key="3">
    <source>
        <dbReference type="EMBL" id="KAF5176151.1"/>
    </source>
</evidence>
<evidence type="ECO:0000313" key="4">
    <source>
        <dbReference type="Proteomes" id="UP000554482"/>
    </source>
</evidence>
<dbReference type="Gene3D" id="2.90.10.10">
    <property type="entry name" value="Bulb-type lectin domain"/>
    <property type="match status" value="1"/>
</dbReference>
<keyword evidence="3" id="KW-0675">Receptor</keyword>
<keyword evidence="3" id="KW-0418">Kinase</keyword>
<dbReference type="InterPro" id="IPR001480">
    <property type="entry name" value="Bulb-type_lectin_dom"/>
</dbReference>
<feature type="signal peptide" evidence="1">
    <location>
        <begin position="1"/>
        <end position="29"/>
    </location>
</feature>
<protein>
    <submittedName>
        <fullName evidence="3">G-type lectin S-receptor-like serine/threonine-protein kinase</fullName>
    </submittedName>
</protein>
<evidence type="ECO:0000256" key="1">
    <source>
        <dbReference type="SAM" id="SignalP"/>
    </source>
</evidence>
<feature type="non-terminal residue" evidence="3">
    <location>
        <position position="147"/>
    </location>
</feature>
<evidence type="ECO:0000259" key="2">
    <source>
        <dbReference type="PROSITE" id="PS50927"/>
    </source>
</evidence>
<sequence length="147" mass="16229">MKSISSTQLFLVLLMFIFYSTFLTHLCYAGDTISSGQSLTLNQTLISKAGKFELGYFRPGTSLNYYIGIWYKQVSFQNKTVVWVANRDDPLTDDPNSSELKLLQHGMLAVLQDDGIVWSTSESTSNAIVSSEAVLGDDGNLVLRTTG</sequence>
<keyword evidence="3" id="KW-0430">Lectin</keyword>
<comment type="caution">
    <text evidence="3">The sequence shown here is derived from an EMBL/GenBank/DDBJ whole genome shotgun (WGS) entry which is preliminary data.</text>
</comment>
<keyword evidence="4" id="KW-1185">Reference proteome</keyword>
<dbReference type="Proteomes" id="UP000554482">
    <property type="component" value="Unassembled WGS sequence"/>
</dbReference>
<name>A0A7J6UUM9_THATH</name>
<proteinExistence type="predicted"/>
<dbReference type="SMART" id="SM00108">
    <property type="entry name" value="B_lectin"/>
    <property type="match status" value="1"/>
</dbReference>
<gene>
    <name evidence="3" type="ORF">FRX31_034262</name>
</gene>
<keyword evidence="3" id="KW-0808">Transferase</keyword>
<keyword evidence="1" id="KW-0732">Signal</keyword>
<dbReference type="PROSITE" id="PS50927">
    <property type="entry name" value="BULB_LECTIN"/>
    <property type="match status" value="1"/>
</dbReference>
<dbReference type="OrthoDB" id="1936886at2759"/>